<dbReference type="InterPro" id="IPR023091">
    <property type="entry name" value="MetalPrtase_cat_dom_sf_prd"/>
</dbReference>
<evidence type="ECO:0000256" key="3">
    <source>
        <dbReference type="ARBA" id="ARBA00022723"/>
    </source>
</evidence>
<keyword evidence="2 7" id="KW-0540">Nuclease</keyword>
<dbReference type="GO" id="GO:0006364">
    <property type="term" value="P:rRNA processing"/>
    <property type="evidence" value="ECO:0007669"/>
    <property type="project" value="UniProtKB-UniRule"/>
</dbReference>
<reference evidence="8 9" key="1">
    <citation type="submission" date="2016-10" db="EMBL/GenBank/DDBJ databases">
        <authorList>
            <person name="de Groot N.N."/>
        </authorList>
    </citation>
    <scope>NUCLEOTIDE SEQUENCE [LARGE SCALE GENOMIC DNA]</scope>
    <source>
        <strain evidence="8 9">DSM 25232</strain>
    </source>
</reference>
<dbReference type="OrthoDB" id="9811984at2"/>
<proteinExistence type="inferred from homology"/>
<dbReference type="STRING" id="1038014.SAMN04487910_1123"/>
<dbReference type="InterPro" id="IPR002036">
    <property type="entry name" value="YbeY"/>
</dbReference>
<keyword evidence="7" id="KW-0690">Ribosome biogenesis</keyword>
<name>A0A1H7JYN2_AQUAM</name>
<evidence type="ECO:0000256" key="4">
    <source>
        <dbReference type="ARBA" id="ARBA00022759"/>
    </source>
</evidence>
<dbReference type="HAMAP" id="MF_00009">
    <property type="entry name" value="Endoribonucl_YbeY"/>
    <property type="match status" value="1"/>
</dbReference>
<dbReference type="GO" id="GO:0004222">
    <property type="term" value="F:metalloendopeptidase activity"/>
    <property type="evidence" value="ECO:0007669"/>
    <property type="project" value="InterPro"/>
</dbReference>
<dbReference type="Proteomes" id="UP000198521">
    <property type="component" value="Unassembled WGS sequence"/>
</dbReference>
<evidence type="ECO:0000256" key="6">
    <source>
        <dbReference type="ARBA" id="ARBA00022833"/>
    </source>
</evidence>
<keyword evidence="3 7" id="KW-0479">Metal-binding</keyword>
<protein>
    <recommendedName>
        <fullName evidence="7">Endoribonuclease YbeY</fullName>
        <ecNumber evidence="7">3.1.-.-</ecNumber>
    </recommendedName>
</protein>
<evidence type="ECO:0000256" key="1">
    <source>
        <dbReference type="ARBA" id="ARBA00010875"/>
    </source>
</evidence>
<organism evidence="8 9">
    <name type="scientific">Aquimarina amphilecti</name>
    <dbReference type="NCBI Taxonomy" id="1038014"/>
    <lineage>
        <taxon>Bacteria</taxon>
        <taxon>Pseudomonadati</taxon>
        <taxon>Bacteroidota</taxon>
        <taxon>Flavobacteriia</taxon>
        <taxon>Flavobacteriales</taxon>
        <taxon>Flavobacteriaceae</taxon>
        <taxon>Aquimarina</taxon>
    </lineage>
</organism>
<dbReference type="NCBIfam" id="TIGR00043">
    <property type="entry name" value="rRNA maturation RNase YbeY"/>
    <property type="match status" value="1"/>
</dbReference>
<keyword evidence="9" id="KW-1185">Reference proteome</keyword>
<keyword evidence="5 7" id="KW-0378">Hydrolase</keyword>
<dbReference type="PANTHER" id="PTHR46986">
    <property type="entry name" value="ENDORIBONUCLEASE YBEY, CHLOROPLASTIC"/>
    <property type="match status" value="1"/>
</dbReference>
<keyword evidence="7" id="KW-0698">rRNA processing</keyword>
<dbReference type="GO" id="GO:0004521">
    <property type="term" value="F:RNA endonuclease activity"/>
    <property type="evidence" value="ECO:0007669"/>
    <property type="project" value="UniProtKB-UniRule"/>
</dbReference>
<sequence>MINFFYEEVEVDIDELSTIAWLSNVISSEDKKKGDINYIFCKDEYLLRINRKFLNHDTYTDIIGFSNGLGNIVAGDIFISIERVIENAGVFEVEIEEEIRRVIAHGVLHFCGYKDKTEEESLLMRQKENEKLGMFHVEHP</sequence>
<dbReference type="GO" id="GO:0005737">
    <property type="term" value="C:cytoplasm"/>
    <property type="evidence" value="ECO:0007669"/>
    <property type="project" value="UniProtKB-SubCell"/>
</dbReference>
<feature type="binding site" evidence="7">
    <location>
        <position position="105"/>
    </location>
    <ligand>
        <name>Zn(2+)</name>
        <dbReference type="ChEBI" id="CHEBI:29105"/>
        <note>catalytic</note>
    </ligand>
</feature>
<dbReference type="EMBL" id="FOAB01000002">
    <property type="protein sequence ID" value="SEK78867.1"/>
    <property type="molecule type" value="Genomic_DNA"/>
</dbReference>
<comment type="cofactor">
    <cofactor evidence="7">
        <name>Zn(2+)</name>
        <dbReference type="ChEBI" id="CHEBI:29105"/>
    </cofactor>
    <text evidence="7">Binds 1 zinc ion.</text>
</comment>
<evidence type="ECO:0000313" key="9">
    <source>
        <dbReference type="Proteomes" id="UP000198521"/>
    </source>
</evidence>
<feature type="binding site" evidence="7">
    <location>
        <position position="109"/>
    </location>
    <ligand>
        <name>Zn(2+)</name>
        <dbReference type="ChEBI" id="CHEBI:29105"/>
        <note>catalytic</note>
    </ligand>
</feature>
<comment type="subcellular location">
    <subcellularLocation>
        <location evidence="7">Cytoplasm</location>
    </subcellularLocation>
</comment>
<comment type="similarity">
    <text evidence="1 7">Belongs to the endoribonuclease YbeY family.</text>
</comment>
<evidence type="ECO:0000256" key="7">
    <source>
        <dbReference type="HAMAP-Rule" id="MF_00009"/>
    </source>
</evidence>
<evidence type="ECO:0000256" key="2">
    <source>
        <dbReference type="ARBA" id="ARBA00022722"/>
    </source>
</evidence>
<dbReference type="Gene3D" id="3.40.390.30">
    <property type="entry name" value="Metalloproteases ('zincins'), catalytic domain"/>
    <property type="match status" value="1"/>
</dbReference>
<accession>A0A1H7JYN2</accession>
<evidence type="ECO:0000256" key="5">
    <source>
        <dbReference type="ARBA" id="ARBA00022801"/>
    </source>
</evidence>
<comment type="function">
    <text evidence="7">Single strand-specific metallo-endoribonuclease involved in late-stage 70S ribosome quality control and in maturation of the 3' terminus of the 16S rRNA.</text>
</comment>
<dbReference type="PANTHER" id="PTHR46986:SF1">
    <property type="entry name" value="ENDORIBONUCLEASE YBEY, CHLOROPLASTIC"/>
    <property type="match status" value="1"/>
</dbReference>
<feature type="binding site" evidence="7">
    <location>
        <position position="115"/>
    </location>
    <ligand>
        <name>Zn(2+)</name>
        <dbReference type="ChEBI" id="CHEBI:29105"/>
        <note>catalytic</note>
    </ligand>
</feature>
<dbReference type="EC" id="3.1.-.-" evidence="7"/>
<dbReference type="RefSeq" id="WP_091406495.1">
    <property type="nucleotide sequence ID" value="NZ_FOAB01000002.1"/>
</dbReference>
<dbReference type="SUPFAM" id="SSF55486">
    <property type="entry name" value="Metalloproteases ('zincins'), catalytic domain"/>
    <property type="match status" value="1"/>
</dbReference>
<keyword evidence="7" id="KW-0963">Cytoplasm</keyword>
<evidence type="ECO:0000313" key="8">
    <source>
        <dbReference type="EMBL" id="SEK78867.1"/>
    </source>
</evidence>
<keyword evidence="4 7" id="KW-0255">Endonuclease</keyword>
<dbReference type="AlphaFoldDB" id="A0A1H7JYN2"/>
<keyword evidence="6 7" id="KW-0862">Zinc</keyword>
<dbReference type="Pfam" id="PF02130">
    <property type="entry name" value="YbeY"/>
    <property type="match status" value="1"/>
</dbReference>
<dbReference type="GO" id="GO:0008270">
    <property type="term" value="F:zinc ion binding"/>
    <property type="evidence" value="ECO:0007669"/>
    <property type="project" value="UniProtKB-UniRule"/>
</dbReference>
<gene>
    <name evidence="7" type="primary">ybeY</name>
    <name evidence="8" type="ORF">SAMN04487910_1123</name>
</gene>